<feature type="binding site" evidence="11">
    <location>
        <position position="133"/>
    </location>
    <ligand>
        <name>FMN</name>
        <dbReference type="ChEBI" id="CHEBI:58210"/>
    </ligand>
</feature>
<dbReference type="SUPFAM" id="SSF51395">
    <property type="entry name" value="FMN-linked oxidoreductases"/>
    <property type="match status" value="1"/>
</dbReference>
<keyword evidence="8 11" id="KW-0665">Pyrimidine biosynthesis</keyword>
<dbReference type="RefSeq" id="WP_015402518.1">
    <property type="nucleotide sequence ID" value="NC_020304.1"/>
</dbReference>
<feature type="binding site" evidence="11">
    <location>
        <position position="171"/>
    </location>
    <ligand>
        <name>FMN</name>
        <dbReference type="ChEBI" id="CHEBI:58210"/>
    </ligand>
</feature>
<dbReference type="InterPro" id="IPR049622">
    <property type="entry name" value="Dihydroorotate_DH_I"/>
</dbReference>
<dbReference type="eggNOG" id="COG0167">
    <property type="taxonomic scope" value="Bacteria"/>
</dbReference>
<dbReference type="GO" id="GO:0006207">
    <property type="term" value="P:'de novo' pyrimidine nucleobase biosynthetic process"/>
    <property type="evidence" value="ECO:0007669"/>
    <property type="project" value="InterPro"/>
</dbReference>
<dbReference type="STRING" id="1167006.UWK_00234"/>
<evidence type="ECO:0000256" key="8">
    <source>
        <dbReference type="ARBA" id="ARBA00022975"/>
    </source>
</evidence>
<comment type="subcellular location">
    <subcellularLocation>
        <location evidence="1 11">Cytoplasm</location>
    </subcellularLocation>
</comment>
<dbReference type="Pfam" id="PF01180">
    <property type="entry name" value="DHO_dh"/>
    <property type="match status" value="1"/>
</dbReference>
<comment type="subunit">
    <text evidence="4">Heterotetramer of 2 PyrK and 2 PyrD type B subunits.</text>
</comment>
<dbReference type="NCBIfam" id="NF005574">
    <property type="entry name" value="PRK07259.1"/>
    <property type="match status" value="1"/>
</dbReference>
<keyword evidence="6 11" id="KW-0285">Flavoprotein</keyword>
<dbReference type="EMBL" id="CP003985">
    <property type="protein sequence ID" value="AGF76819.1"/>
    <property type="molecule type" value="Genomic_DNA"/>
</dbReference>
<dbReference type="KEGG" id="dsf:UWK_00234"/>
<dbReference type="PATRIC" id="fig|1167006.5.peg.268"/>
<dbReference type="NCBIfam" id="TIGR01037">
    <property type="entry name" value="pyrD_sub1_fam"/>
    <property type="match status" value="1"/>
</dbReference>
<feature type="binding site" evidence="11">
    <location>
        <position position="223"/>
    </location>
    <ligand>
        <name>FMN</name>
        <dbReference type="ChEBI" id="CHEBI:58210"/>
    </ligand>
</feature>
<evidence type="ECO:0000313" key="14">
    <source>
        <dbReference type="Proteomes" id="UP000011721"/>
    </source>
</evidence>
<evidence type="ECO:0000259" key="12">
    <source>
        <dbReference type="Pfam" id="PF01180"/>
    </source>
</evidence>
<feature type="binding site" evidence="11">
    <location>
        <position position="133"/>
    </location>
    <ligand>
        <name>substrate</name>
    </ligand>
</feature>
<dbReference type="PANTHER" id="PTHR48109:SF1">
    <property type="entry name" value="DIHYDROOROTATE DEHYDROGENASE (FUMARATE)"/>
    <property type="match status" value="1"/>
</dbReference>
<keyword evidence="7 11" id="KW-0288">FMN</keyword>
<feature type="binding site" evidence="11">
    <location>
        <position position="27"/>
    </location>
    <ligand>
        <name>FMN</name>
        <dbReference type="ChEBI" id="CHEBI:58210"/>
    </ligand>
</feature>
<evidence type="ECO:0000256" key="1">
    <source>
        <dbReference type="ARBA" id="ARBA00004496"/>
    </source>
</evidence>
<feature type="binding site" evidence="11">
    <location>
        <position position="197"/>
    </location>
    <ligand>
        <name>FMN</name>
        <dbReference type="ChEBI" id="CHEBI:58210"/>
    </ligand>
</feature>
<feature type="binding site" evidence="11">
    <location>
        <position position="105"/>
    </location>
    <ligand>
        <name>FMN</name>
        <dbReference type="ChEBI" id="CHEBI:58210"/>
    </ligand>
</feature>
<dbReference type="HOGENOM" id="CLU_042042_0_0_7"/>
<evidence type="ECO:0000256" key="4">
    <source>
        <dbReference type="ARBA" id="ARBA00011669"/>
    </source>
</evidence>
<keyword evidence="10" id="KW-0520">NAD</keyword>
<dbReference type="PANTHER" id="PTHR48109">
    <property type="entry name" value="DIHYDROOROTATE DEHYDROGENASE (QUINONE), MITOCHONDRIAL-RELATED"/>
    <property type="match status" value="1"/>
</dbReference>
<gene>
    <name evidence="11" type="primary">pyrD</name>
    <name evidence="13" type="ordered locus">UWK_00234</name>
</gene>
<dbReference type="CDD" id="cd04740">
    <property type="entry name" value="DHOD_1B_like"/>
    <property type="match status" value="1"/>
</dbReference>
<evidence type="ECO:0000256" key="10">
    <source>
        <dbReference type="ARBA" id="ARBA00023027"/>
    </source>
</evidence>
<evidence type="ECO:0000256" key="11">
    <source>
        <dbReference type="HAMAP-Rule" id="MF_00224"/>
    </source>
</evidence>
<dbReference type="InterPro" id="IPR013785">
    <property type="entry name" value="Aldolase_TIM"/>
</dbReference>
<dbReference type="InterPro" id="IPR050074">
    <property type="entry name" value="DHO_dehydrogenase"/>
</dbReference>
<dbReference type="AlphaFoldDB" id="M1NAD5"/>
<dbReference type="Gene3D" id="3.20.20.70">
    <property type="entry name" value="Aldolase class I"/>
    <property type="match status" value="1"/>
</dbReference>
<feature type="binding site" evidence="11">
    <location>
        <position position="51"/>
    </location>
    <ligand>
        <name>substrate</name>
    </ligand>
</feature>
<dbReference type="InterPro" id="IPR001295">
    <property type="entry name" value="Dihydroorotate_DH_CS"/>
</dbReference>
<dbReference type="OrthoDB" id="9802377at2"/>
<dbReference type="UniPathway" id="UPA00070"/>
<feature type="binding site" evidence="11">
    <location>
        <begin position="75"/>
        <end position="79"/>
    </location>
    <ligand>
        <name>substrate</name>
    </ligand>
</feature>
<evidence type="ECO:0000313" key="13">
    <source>
        <dbReference type="EMBL" id="AGF76819.1"/>
    </source>
</evidence>
<evidence type="ECO:0000256" key="5">
    <source>
        <dbReference type="ARBA" id="ARBA00022490"/>
    </source>
</evidence>
<dbReference type="FunFam" id="3.20.20.70:FF:000027">
    <property type="entry name" value="Dihydropyrimidine dehydrogenase [NADP(+)]"/>
    <property type="match status" value="1"/>
</dbReference>
<feature type="domain" description="Dihydroorotate dehydrogenase catalytic" evidence="12">
    <location>
        <begin position="10"/>
        <end position="290"/>
    </location>
</feature>
<comment type="pathway">
    <text evidence="2 11">Pyrimidine metabolism; UMP biosynthesis via de novo pathway.</text>
</comment>
<dbReference type="GO" id="GO:0005737">
    <property type="term" value="C:cytoplasm"/>
    <property type="evidence" value="ECO:0007669"/>
    <property type="project" value="UniProtKB-SubCell"/>
</dbReference>
<dbReference type="InterPro" id="IPR033888">
    <property type="entry name" value="DHOD_1B"/>
</dbReference>
<evidence type="ECO:0000256" key="7">
    <source>
        <dbReference type="ARBA" id="ARBA00022643"/>
    </source>
</evidence>
<accession>M1NAD5</accession>
<evidence type="ECO:0000256" key="6">
    <source>
        <dbReference type="ARBA" id="ARBA00022630"/>
    </source>
</evidence>
<comment type="similarity">
    <text evidence="3 11">Belongs to the dihydroorotate dehydrogenase family. Type 1 subfamily.</text>
</comment>
<dbReference type="InterPro" id="IPR024920">
    <property type="entry name" value="Dihydroorotate_DH_1"/>
</dbReference>
<keyword evidence="5 11" id="KW-0963">Cytoplasm</keyword>
<evidence type="ECO:0000256" key="2">
    <source>
        <dbReference type="ARBA" id="ARBA00004725"/>
    </source>
</evidence>
<keyword evidence="9 11" id="KW-0560">Oxidoreductase</keyword>
<sequence>MASQVNGVDLRVSIGTLSLRNPVMTASGTFGYAREFMPYVNLHRLGAVVVKGISLEPRSGNPPPRIVETSAGMLNAIGLENVGVERFISDKMASLQGIPVPVFVNILGDTLDEYKEIAARLAGVQGVSGIEVNISCPNVKKGGVAFGTVPEMAAAVTSAVKAESTVPVVVKLSPNVTDISAIARSVEDAGADAVSLINTLIGMAIDSRSRRPRLANVIGGLSGPAIKPVALRMVYQVAQAVSIPVIGIGGIETAEDVVEFMLAGATAVQIGTANFVNPRASEDAVEGLAHYVAEQKLGSVRELIGGLILP</sequence>
<dbReference type="GO" id="GO:0044205">
    <property type="term" value="P:'de novo' UMP biosynthetic process"/>
    <property type="evidence" value="ECO:0007669"/>
    <property type="project" value="UniProtKB-UniRule"/>
</dbReference>
<evidence type="ECO:0000256" key="3">
    <source>
        <dbReference type="ARBA" id="ARBA00008008"/>
    </source>
</evidence>
<protein>
    <recommendedName>
        <fullName evidence="11">Dihydroorotate dehydrogenase</fullName>
        <shortName evidence="11">DHOD</shortName>
        <shortName evidence="11">DHODase</shortName>
        <shortName evidence="11">DHOdehase</shortName>
        <ecNumber evidence="11">1.3.-.-</ecNumber>
    </recommendedName>
</protein>
<dbReference type="InterPro" id="IPR012135">
    <property type="entry name" value="Dihydroorotate_DH_1_2"/>
</dbReference>
<comment type="function">
    <text evidence="11">Catalyzes the conversion of dihydroorotate to orotate.</text>
</comment>
<comment type="catalytic activity">
    <reaction evidence="11">
        <text>(S)-dihydroorotate + A = orotate + AH2</text>
        <dbReference type="Rhea" id="RHEA:18073"/>
        <dbReference type="ChEBI" id="CHEBI:13193"/>
        <dbReference type="ChEBI" id="CHEBI:17499"/>
        <dbReference type="ChEBI" id="CHEBI:30839"/>
        <dbReference type="ChEBI" id="CHEBI:30864"/>
    </reaction>
</comment>
<dbReference type="PIRSF" id="PIRSF000164">
    <property type="entry name" value="DHO_oxidase"/>
    <property type="match status" value="1"/>
</dbReference>
<dbReference type="Proteomes" id="UP000011721">
    <property type="component" value="Chromosome"/>
</dbReference>
<feature type="binding site" evidence="11">
    <location>
        <begin position="271"/>
        <end position="272"/>
    </location>
    <ligand>
        <name>FMN</name>
        <dbReference type="ChEBI" id="CHEBI:58210"/>
    </ligand>
</feature>
<feature type="active site" description="Nucleophile" evidence="11">
    <location>
        <position position="136"/>
    </location>
</feature>
<dbReference type="HAMAP" id="MF_00224">
    <property type="entry name" value="DHO_dh_type1"/>
    <property type="match status" value="1"/>
</dbReference>
<dbReference type="InterPro" id="IPR005720">
    <property type="entry name" value="Dihydroorotate_DH_cat"/>
</dbReference>
<organism evidence="13 14">
    <name type="scientific">Desulfocapsa sulfexigens (strain DSM 10523 / SB164P1)</name>
    <dbReference type="NCBI Taxonomy" id="1167006"/>
    <lineage>
        <taxon>Bacteria</taxon>
        <taxon>Pseudomonadati</taxon>
        <taxon>Thermodesulfobacteriota</taxon>
        <taxon>Desulfobulbia</taxon>
        <taxon>Desulfobulbales</taxon>
        <taxon>Desulfocapsaceae</taxon>
        <taxon>Desulfocapsa</taxon>
    </lineage>
</organism>
<comment type="cofactor">
    <cofactor evidence="11">
        <name>FMN</name>
        <dbReference type="ChEBI" id="CHEBI:58210"/>
    </cofactor>
    <text evidence="11">Binds 1 FMN per subunit.</text>
</comment>
<feature type="binding site" evidence="11">
    <location>
        <begin position="249"/>
        <end position="250"/>
    </location>
    <ligand>
        <name>FMN</name>
        <dbReference type="ChEBI" id="CHEBI:58210"/>
    </ligand>
</feature>
<dbReference type="GO" id="GO:0004152">
    <property type="term" value="F:dihydroorotate dehydrogenase activity"/>
    <property type="evidence" value="ECO:0007669"/>
    <property type="project" value="UniProtKB-UniRule"/>
</dbReference>
<reference evidence="14" key="1">
    <citation type="journal article" date="2013" name="Stand. Genomic Sci.">
        <title>Complete genome sequence of Desulfocapsa sulfexigens, a marine deltaproteobacterium specialized in disproportionating inorganic sulfur compounds.</title>
        <authorList>
            <person name="Finster K.W."/>
            <person name="Kjeldsen K.U."/>
            <person name="Kube M."/>
            <person name="Reinhardt R."/>
            <person name="Mussmann M."/>
            <person name="Amann R."/>
            <person name="Schreiber L."/>
        </authorList>
    </citation>
    <scope>NUCLEOTIDE SEQUENCE [LARGE SCALE GENOMIC DNA]</scope>
    <source>
        <strain evidence="14">DSM 10523 / SB164P1</strain>
    </source>
</reference>
<proteinExistence type="inferred from homology"/>
<dbReference type="PROSITE" id="PS00911">
    <property type="entry name" value="DHODEHASE_1"/>
    <property type="match status" value="1"/>
</dbReference>
<evidence type="ECO:0000256" key="9">
    <source>
        <dbReference type="ARBA" id="ARBA00023002"/>
    </source>
</evidence>
<feature type="binding site" evidence="11">
    <location>
        <begin position="51"/>
        <end position="52"/>
    </location>
    <ligand>
        <name>FMN</name>
        <dbReference type="ChEBI" id="CHEBI:58210"/>
    </ligand>
</feature>
<feature type="binding site" evidence="11">
    <location>
        <begin position="198"/>
        <end position="199"/>
    </location>
    <ligand>
        <name>substrate</name>
    </ligand>
</feature>
<keyword evidence="14" id="KW-1185">Reference proteome</keyword>
<name>M1NAD5_DESSD</name>
<dbReference type="PROSITE" id="PS00912">
    <property type="entry name" value="DHODEHASE_2"/>
    <property type="match status" value="1"/>
</dbReference>
<dbReference type="EC" id="1.3.-.-" evidence="11"/>